<dbReference type="InterPro" id="IPR003961">
    <property type="entry name" value="FN3_dom"/>
</dbReference>
<feature type="compositionally biased region" description="Basic and acidic residues" evidence="5">
    <location>
        <begin position="2079"/>
        <end position="2097"/>
    </location>
</feature>
<evidence type="ECO:0000313" key="10">
    <source>
        <dbReference type="Proteomes" id="UP001652627"/>
    </source>
</evidence>
<dbReference type="InterPro" id="IPR002223">
    <property type="entry name" value="Kunitz_BPTI"/>
</dbReference>
<dbReference type="PROSITE" id="PS50853">
    <property type="entry name" value="FN3"/>
    <property type="match status" value="7"/>
</dbReference>
<feature type="compositionally biased region" description="Basic and acidic residues" evidence="5">
    <location>
        <begin position="1610"/>
        <end position="1625"/>
    </location>
</feature>
<feature type="compositionally biased region" description="Basic and acidic residues" evidence="5">
    <location>
        <begin position="1577"/>
        <end position="1587"/>
    </location>
</feature>
<evidence type="ECO:0000256" key="4">
    <source>
        <dbReference type="ARBA" id="ARBA00023157"/>
    </source>
</evidence>
<feature type="domain" description="Fibronectin type-III" evidence="9">
    <location>
        <begin position="327"/>
        <end position="419"/>
    </location>
</feature>
<dbReference type="InterPro" id="IPR036465">
    <property type="entry name" value="vWFA_dom_sf"/>
</dbReference>
<name>A0ABM4G8Z2_9AVES</name>
<evidence type="ECO:0000259" key="8">
    <source>
        <dbReference type="PROSITE" id="PS50279"/>
    </source>
</evidence>
<sequence>MLYAQILALAVAMAQYRAVAVREVCGTAEAADILFLVGQTQSSGTESSQLVKDFISSVARSFKNVMMGKGGVQLGVVLYEEKPRMSIELTDNVTIEEMLVAIQELSFKGGSLKTGSALAFVARAMFHPTMLREDAAKIVILITDGKSGDSFEDEALVLQNGGVTVFAVGIKDADKNELNKIASEPTEEHVLYVDDFHLLHNVAPKLSRRLCFTASEPPRPIKQTAQAEIIGPQDLLVSEHSHSSLRLTWMPATGKVTGYRVHLHPLLPTGQLVSEDQRQIVVDGDKGTVLVTDLKPNTKYVFTVQAVYADALGGLTTVKGKTTPIPPVTNFRVIEEGLFSLKVAWTPPLGKLEGYKIYIPRANRPGMTYEQVLRGDATSHVLDNLQEDREYSISIYAVYPQGPSQPMSAVGRTLKLLPVKSILLQNETTDTLQTRWSSVRGATGYRLTWMSAEGSVQDVNLSNTYSYYMIQGLQPGTEYTVTINPIFGDTEGPVVSRKATTVASSTVRMLKVSEISINGALVSWDSVAGATGYRVAWGPTPEFFGKDRPRQLALNKSITAYQLRNLAHDTEYVISLYVLFGSVEGPGITTSVRTSPLGYVSNFRVASYTSTSLSLAWSATAAATKFKVTWNPVGAGKEKQVAKTQYLGNRVLAYQIDHLLPDTLYKVSIQAVFSKTEGPEVTLTHRTASLADSNPIQTVRDLRIIDTGINSLKVSWRRLPGVTHYKISWVPFSGGLETSQLVAAETVSFTIPKLKENTTYTICVSAMIEDLEGSPTLLTAKTLDLPKVTEFIVQEAAETSISLTWTAVSGASTYLLTWRSSSASDLSLELLTAAARSYRVTGLNSKETYLFSIRPVFGETEGPETTLIGHTVGPQRDSSVPVSPVTSAKEATMRSPSTAFSNARTTSLPLGTNATLKPTSETLLLTTVVSAPLTTLPGPICGKFKADIAFLVDESSSIGQSNFNKVKDFLFRIISYFPKIGPEGTQVAVAQYSEEPRAAFHFHQHKDRNSVLKAIKGLRYAGGNTKTGRGIAYVLKELFQSSRGMRPAFPHVLVLVTDGRSQDDVLPPARIAHALGIRIIAVGVSGADPVELNSILLQQNLQNVFYISTFDDFPHILRELIEIICSDPQPSGAQPLPGEVDRHEADKQLPFDNTESKSLIFDPPSAAPYIQRGEEACGPWCLKGLRVSLARGGYDPYSFTTKGEKGERGLPGKDGIPGLPGRPGRTGPPGPPGLKGLPGVQGNTGSPGYPGPVGPKGDRGEPGYVLRGVEVIPGQTGQPGPPGQKGQPGVPGVAGPPGLPGPQGPPGMSIKGEPGDSGIRGPRGRNGLKGDKGGVGEPGKPGLPGPVGLDGVPGLPGPRGEKGMTGTGIPGTAGLKGEEGEQGVMGPPGVPGPKGNKGQAGVKGEKGLPGPPGQKGDQGNPGFPGAPAMGVLGPPGKKGVRGETGPTGAQGPQGNKGIQGDKGEKGSPGFGIPGQPGLKGDPGDRGNVGLSGKPGQKGEIGLKGEKGKRGLPGKPGETGLRGKDGEPGQKGTSGTKGEAGIPGEPGERGIRGPLGLPGRPGEQGIKGDTGQPGKDGITGEKGDKGESGKPGLPGTPGSILSSLENTIILKGDKGDPGKDGLKGERGPPGPKGDPGPPGKGVEMKDLERLFEANGIKLALLKDLTNALLQNGLERLVQQLGSSRKSKASKRKQEPKQAPDHSDMFDTSRDSVASVEIGEEAQSLAVEAQFGVAVSGGQLTKGPSARGYEPEYQPLGNPSEKVMGSLEKMPEERRKERDSSGTNTSLRNVSVPPPRSEDGLQGNQSVELLESLEEKLEEHPEQKETSHENANSRDDGFALPTHVRARRSAERERHMVHSPGAPGGQNPPSGYVTYPGPQRSRRIKKQETGPVDLPSHSQKGERGAPGARGDKGEKGQPGETGEPGEKGIKGDRGENGQKGEPGIGFRGPIGQAGPPGYKGEPGAPGPPGAQGIQGIHGNPGIPGSQGERGTPGLPGVPGQKGDRGKRGRNGFTGPAGPAGFPGKEGIPGAPGPKGNKGEIGFGAAGPRGPRGLPGPQGDEGIVGVRGPTGMMGLKGLPGVKGERGDRGLLGPKGERGEPRTVFGPQGYKGSKGDPGEQGLPGFDGDKGEKGEDGPVGEKGVKGEAGSKGVMGLFGTRGPVGQKGEPGEPGLPGAAGTAGLDGKNGNKGAKGDRGLQGQKGQPGGKGDPGITGDIGRKGSKGLRGFPGRVGAPGAAGTKGETGSPGRPGIPGSDGPYGPKGRQGVSGDDGALGIPGEKGEKGAKGVPGLGGFKGQMGLPGKIGVAGPDGPQGPQGQPGPQGPRGKRGRPQLCLRGPPGMDGRKGEKGENGPAGQKGEKGDPGLSEEGVKEVVRSEMSGRCGLGAAKINRKLQGYFQSRERTRKDGESWKELLKNAQNMTTSATSEESFMEPTSFITAASSDKQIMDPSQHKRHEAHSQLPAPCLQPMDEGSCRRYTLLWYYHPEADACRPFVFGGCRGNSNRFETKRKCERQCKMAAATRDSGQRLKLAERH</sequence>
<evidence type="ECO:0000256" key="1">
    <source>
        <dbReference type="ARBA" id="ARBA00004498"/>
    </source>
</evidence>
<evidence type="ECO:0000259" key="9">
    <source>
        <dbReference type="PROSITE" id="PS50853"/>
    </source>
</evidence>
<dbReference type="InterPro" id="IPR036880">
    <property type="entry name" value="Kunitz_BPTI_sf"/>
</dbReference>
<keyword evidence="4" id="KW-1015">Disulfide bond</keyword>
<feature type="compositionally biased region" description="Low complexity" evidence="5">
    <location>
        <begin position="1551"/>
        <end position="1562"/>
    </location>
</feature>
<feature type="compositionally biased region" description="Low complexity" evidence="5">
    <location>
        <begin position="1273"/>
        <end position="1293"/>
    </location>
</feature>
<feature type="compositionally biased region" description="Basic and acidic residues" evidence="5">
    <location>
        <begin position="1202"/>
        <end position="1211"/>
    </location>
</feature>
<keyword evidence="10" id="KW-1185">Reference proteome</keyword>
<dbReference type="Gene3D" id="3.40.50.410">
    <property type="entry name" value="von Willebrand factor, type A domain"/>
    <property type="match status" value="2"/>
</dbReference>
<feature type="region of interest" description="Disordered" evidence="5">
    <location>
        <begin position="2072"/>
        <end position="2365"/>
    </location>
</feature>
<feature type="domain" description="Fibronectin type-III" evidence="9">
    <location>
        <begin position="599"/>
        <end position="692"/>
    </location>
</feature>
<keyword evidence="6" id="KW-0732">Signal</keyword>
<feature type="region of interest" description="Disordered" evidence="5">
    <location>
        <begin position="1199"/>
        <end position="1642"/>
    </location>
</feature>
<feature type="domain" description="Fibronectin type-III" evidence="9">
    <location>
        <begin position="231"/>
        <end position="326"/>
    </location>
</feature>
<feature type="compositionally biased region" description="Polar residues" evidence="5">
    <location>
        <begin position="876"/>
        <end position="886"/>
    </location>
</feature>
<feature type="compositionally biased region" description="Basic and acidic residues" evidence="5">
    <location>
        <begin position="1767"/>
        <end position="1778"/>
    </location>
</feature>
<dbReference type="RefSeq" id="XP_067173654.1">
    <property type="nucleotide sequence ID" value="XM_067317553.1"/>
</dbReference>
<feature type="chain" id="PRO_5046569434" evidence="6">
    <location>
        <begin position="21"/>
        <end position="2529"/>
    </location>
</feature>
<dbReference type="SUPFAM" id="SSF49265">
    <property type="entry name" value="Fibronectin type III"/>
    <property type="match status" value="5"/>
</dbReference>
<dbReference type="SMART" id="SM00131">
    <property type="entry name" value="KU"/>
    <property type="match status" value="1"/>
</dbReference>
<dbReference type="PANTHER" id="PTHR24023:SF1082">
    <property type="entry name" value="COLLAGEN TRIPLE HELIX REPEAT"/>
    <property type="match status" value="1"/>
</dbReference>
<gene>
    <name evidence="11" type="primary">LOC106488103</name>
</gene>
<feature type="compositionally biased region" description="Low complexity" evidence="5">
    <location>
        <begin position="2045"/>
        <end position="2055"/>
    </location>
</feature>
<feature type="region of interest" description="Disordered" evidence="5">
    <location>
        <begin position="1737"/>
        <end position="2060"/>
    </location>
</feature>
<feature type="compositionally biased region" description="Basic and acidic residues" evidence="5">
    <location>
        <begin position="1811"/>
        <end position="1835"/>
    </location>
</feature>
<dbReference type="PRINTS" id="PR00759">
    <property type="entry name" value="BASICPTASE"/>
</dbReference>
<dbReference type="Gene3D" id="4.10.410.10">
    <property type="entry name" value="Pancreatic trypsin inhibitor Kunitz domain"/>
    <property type="match status" value="1"/>
</dbReference>
<dbReference type="Pfam" id="PF00092">
    <property type="entry name" value="VWA"/>
    <property type="match status" value="2"/>
</dbReference>
<feature type="compositionally biased region" description="Low complexity" evidence="5">
    <location>
        <begin position="2169"/>
        <end position="2185"/>
    </location>
</feature>
<feature type="signal peptide" evidence="6">
    <location>
        <begin position="1"/>
        <end position="20"/>
    </location>
</feature>
<feature type="domain" description="Fibronectin type-III" evidence="9">
    <location>
        <begin position="787"/>
        <end position="875"/>
    </location>
</feature>
<reference evidence="11" key="2">
    <citation type="submission" date="2025-08" db="UniProtKB">
        <authorList>
            <consortium name="RefSeq"/>
        </authorList>
    </citation>
    <scope>IDENTIFICATION</scope>
    <source>
        <tissue evidence="11">Blood</tissue>
    </source>
</reference>
<feature type="domain" description="Fibronectin type-III" evidence="9">
    <location>
        <begin position="506"/>
        <end position="598"/>
    </location>
</feature>
<evidence type="ECO:0000256" key="2">
    <source>
        <dbReference type="ARBA" id="ARBA00022530"/>
    </source>
</evidence>
<dbReference type="PROSITE" id="PS50234">
    <property type="entry name" value="VWFA"/>
    <property type="match status" value="2"/>
</dbReference>
<feature type="compositionally biased region" description="Polar residues" evidence="5">
    <location>
        <begin position="894"/>
        <end position="904"/>
    </location>
</feature>
<dbReference type="CDD" id="cd00063">
    <property type="entry name" value="FN3"/>
    <property type="match status" value="7"/>
</dbReference>
<dbReference type="PRINTS" id="PR00453">
    <property type="entry name" value="VWFADOMAIN"/>
</dbReference>
<organism evidence="10 11">
    <name type="scientific">Apteryx mantelli</name>
    <name type="common">North Island brown kiwi</name>
    <dbReference type="NCBI Taxonomy" id="2696672"/>
    <lineage>
        <taxon>Eukaryota</taxon>
        <taxon>Metazoa</taxon>
        <taxon>Chordata</taxon>
        <taxon>Craniata</taxon>
        <taxon>Vertebrata</taxon>
        <taxon>Euteleostomi</taxon>
        <taxon>Archelosauria</taxon>
        <taxon>Archosauria</taxon>
        <taxon>Dinosauria</taxon>
        <taxon>Saurischia</taxon>
        <taxon>Theropoda</taxon>
        <taxon>Coelurosauria</taxon>
        <taxon>Aves</taxon>
        <taxon>Palaeognathae</taxon>
        <taxon>Apterygiformes</taxon>
        <taxon>Apterygidae</taxon>
        <taxon>Apteryx</taxon>
    </lineage>
</organism>
<feature type="compositionally biased region" description="Pro residues" evidence="5">
    <location>
        <begin position="1627"/>
        <end position="1637"/>
    </location>
</feature>
<dbReference type="SUPFAM" id="SSF53300">
    <property type="entry name" value="vWA-like"/>
    <property type="match status" value="2"/>
</dbReference>
<feature type="compositionally biased region" description="Basic and acidic residues" evidence="5">
    <location>
        <begin position="1897"/>
        <end position="1915"/>
    </location>
</feature>
<accession>A0ABM4G8Z2</accession>
<feature type="domain" description="VWFA" evidence="7">
    <location>
        <begin position="32"/>
        <end position="206"/>
    </location>
</feature>
<feature type="compositionally biased region" description="Basic and acidic residues" evidence="5">
    <location>
        <begin position="2352"/>
        <end position="2365"/>
    </location>
</feature>
<feature type="domain" description="VWFA" evidence="7">
    <location>
        <begin position="947"/>
        <end position="1124"/>
    </location>
</feature>
<evidence type="ECO:0000259" key="7">
    <source>
        <dbReference type="PROSITE" id="PS50234"/>
    </source>
</evidence>
<feature type="compositionally biased region" description="Basic and acidic residues" evidence="5">
    <location>
        <begin position="1690"/>
        <end position="1708"/>
    </location>
</feature>
<dbReference type="PANTHER" id="PTHR24023">
    <property type="entry name" value="COLLAGEN ALPHA"/>
    <property type="match status" value="1"/>
</dbReference>
<dbReference type="Pfam" id="PF00041">
    <property type="entry name" value="fn3"/>
    <property type="match status" value="6"/>
</dbReference>
<feature type="compositionally biased region" description="Gly residues" evidence="5">
    <location>
        <begin position="2282"/>
        <end position="2291"/>
    </location>
</feature>
<feature type="domain" description="Fibronectin type-III" evidence="9">
    <location>
        <begin position="698"/>
        <end position="786"/>
    </location>
</feature>
<proteinExistence type="predicted"/>
<feature type="region of interest" description="Disordered" evidence="5">
    <location>
        <begin position="869"/>
        <end position="904"/>
    </location>
</feature>
<dbReference type="SMART" id="SM00060">
    <property type="entry name" value="FN3"/>
    <property type="match status" value="7"/>
</dbReference>
<evidence type="ECO:0000256" key="5">
    <source>
        <dbReference type="SAM" id="MobiDB-lite"/>
    </source>
</evidence>
<dbReference type="Proteomes" id="UP001652627">
    <property type="component" value="Chromosome 1"/>
</dbReference>
<dbReference type="InterPro" id="IPR036116">
    <property type="entry name" value="FN3_sf"/>
</dbReference>
<feature type="compositionally biased region" description="Basic and acidic residues" evidence="5">
    <location>
        <begin position="1922"/>
        <end position="1936"/>
    </location>
</feature>
<feature type="domain" description="BPTI/Kunitz inhibitor" evidence="8">
    <location>
        <begin position="2460"/>
        <end position="2510"/>
    </location>
</feature>
<feature type="compositionally biased region" description="Basic and acidic residues" evidence="5">
    <location>
        <begin position="2122"/>
        <end position="2131"/>
    </location>
</feature>
<dbReference type="InterPro" id="IPR050149">
    <property type="entry name" value="Collagen_superfamily"/>
</dbReference>
<dbReference type="InterPro" id="IPR020901">
    <property type="entry name" value="Prtase_inh_Kunz-CS"/>
</dbReference>
<dbReference type="CDD" id="cd22627">
    <property type="entry name" value="Kunitz_collagen_alpha1_VII"/>
    <property type="match status" value="1"/>
</dbReference>
<feature type="region of interest" description="Disordered" evidence="5">
    <location>
        <begin position="1679"/>
        <end position="1710"/>
    </location>
</feature>
<dbReference type="InterPro" id="IPR008160">
    <property type="entry name" value="Collagen"/>
</dbReference>
<evidence type="ECO:0000256" key="3">
    <source>
        <dbReference type="ARBA" id="ARBA00023119"/>
    </source>
</evidence>
<comment type="subcellular location">
    <subcellularLocation>
        <location evidence="1">Secreted</location>
        <location evidence="1">Extracellular space</location>
        <location evidence="1">Extracellular matrix</location>
    </subcellularLocation>
</comment>
<protein>
    <submittedName>
        <fullName evidence="11">Collagen alpha-1(VII) chain-like</fullName>
    </submittedName>
</protein>
<keyword evidence="2" id="KW-0272">Extracellular matrix</keyword>
<keyword evidence="3" id="KW-0176">Collagen</keyword>
<dbReference type="Gene3D" id="2.60.40.10">
    <property type="entry name" value="Immunoglobulins"/>
    <property type="match status" value="7"/>
</dbReference>
<dbReference type="InterPro" id="IPR013783">
    <property type="entry name" value="Ig-like_fold"/>
</dbReference>
<dbReference type="InterPro" id="IPR002035">
    <property type="entry name" value="VWF_A"/>
</dbReference>
<dbReference type="Gene3D" id="1.20.5.320">
    <property type="entry name" value="6-Phosphogluconate Dehydrogenase, domain 3"/>
    <property type="match status" value="1"/>
</dbReference>
<feature type="compositionally biased region" description="Gly residues" evidence="5">
    <location>
        <begin position="2198"/>
        <end position="2207"/>
    </location>
</feature>
<dbReference type="Pfam" id="PF01391">
    <property type="entry name" value="Collagen"/>
    <property type="match status" value="8"/>
</dbReference>
<keyword evidence="2" id="KW-0964">Secreted</keyword>
<dbReference type="SMART" id="SM00327">
    <property type="entry name" value="VWA"/>
    <property type="match status" value="2"/>
</dbReference>
<evidence type="ECO:0000313" key="11">
    <source>
        <dbReference type="RefSeq" id="XP_067173654.1"/>
    </source>
</evidence>
<evidence type="ECO:0000256" key="6">
    <source>
        <dbReference type="SAM" id="SignalP"/>
    </source>
</evidence>
<feature type="compositionally biased region" description="Low complexity" evidence="5">
    <location>
        <begin position="1382"/>
        <end position="1399"/>
    </location>
</feature>
<dbReference type="PROSITE" id="PS50279">
    <property type="entry name" value="BPTI_KUNITZ_2"/>
    <property type="match status" value="1"/>
</dbReference>
<feature type="domain" description="Fibronectin type-III" evidence="9">
    <location>
        <begin position="420"/>
        <end position="505"/>
    </location>
</feature>
<feature type="compositionally biased region" description="Low complexity" evidence="5">
    <location>
        <begin position="2010"/>
        <end position="2020"/>
    </location>
</feature>
<reference evidence="10" key="1">
    <citation type="submission" date="2025-05" db="UniProtKB">
        <authorList>
            <consortium name="RefSeq"/>
        </authorList>
    </citation>
    <scope>NUCLEOTIDE SEQUENCE [LARGE SCALE GENOMIC DNA]</scope>
</reference>
<dbReference type="PROSITE" id="PS00280">
    <property type="entry name" value="BPTI_KUNITZ_1"/>
    <property type="match status" value="1"/>
</dbReference>
<dbReference type="GeneID" id="106488103"/>
<dbReference type="Pfam" id="PF00014">
    <property type="entry name" value="Kunitz_BPTI"/>
    <property type="match status" value="1"/>
</dbReference>
<dbReference type="SUPFAM" id="SSF57362">
    <property type="entry name" value="BPTI-like"/>
    <property type="match status" value="1"/>
</dbReference>